<dbReference type="EMBL" id="BMNZ01000001">
    <property type="protein sequence ID" value="GGM82100.1"/>
    <property type="molecule type" value="Genomic_DNA"/>
</dbReference>
<dbReference type="InterPro" id="IPR013216">
    <property type="entry name" value="Methyltransf_11"/>
</dbReference>
<accession>A0ABQ2HHN2</accession>
<dbReference type="Gene3D" id="3.40.50.150">
    <property type="entry name" value="Vaccinia Virus protein VP39"/>
    <property type="match status" value="1"/>
</dbReference>
<dbReference type="InterPro" id="IPR029063">
    <property type="entry name" value="SAM-dependent_MTases_sf"/>
</dbReference>
<evidence type="ECO:0000256" key="3">
    <source>
        <dbReference type="ARBA" id="ARBA00022691"/>
    </source>
</evidence>
<reference evidence="6" key="1">
    <citation type="journal article" date="2019" name="Int. J. Syst. Evol. Microbiol.">
        <title>The Global Catalogue of Microorganisms (GCM) 10K type strain sequencing project: providing services to taxonomists for standard genome sequencing and annotation.</title>
        <authorList>
            <consortium name="The Broad Institute Genomics Platform"/>
            <consortium name="The Broad Institute Genome Sequencing Center for Infectious Disease"/>
            <person name="Wu L."/>
            <person name="Ma J."/>
        </authorList>
    </citation>
    <scope>NUCLEOTIDE SEQUENCE [LARGE SCALE GENOMIC DNA]</scope>
    <source>
        <strain evidence="6">JCM 1365</strain>
    </source>
</reference>
<proteinExistence type="predicted"/>
<dbReference type="Pfam" id="PF08241">
    <property type="entry name" value="Methyltransf_11"/>
    <property type="match status" value="1"/>
</dbReference>
<dbReference type="PANTHER" id="PTHR43464">
    <property type="entry name" value="METHYLTRANSFERASE"/>
    <property type="match status" value="1"/>
</dbReference>
<gene>
    <name evidence="5" type="ORF">GCM10009721_03180</name>
</gene>
<keyword evidence="6" id="KW-1185">Reference proteome</keyword>
<evidence type="ECO:0000259" key="4">
    <source>
        <dbReference type="Pfam" id="PF08241"/>
    </source>
</evidence>
<protein>
    <submittedName>
        <fullName evidence="5">Methyltransferase</fullName>
    </submittedName>
</protein>
<evidence type="ECO:0000256" key="1">
    <source>
        <dbReference type="ARBA" id="ARBA00022603"/>
    </source>
</evidence>
<dbReference type="CDD" id="cd02440">
    <property type="entry name" value="AdoMet_MTases"/>
    <property type="match status" value="1"/>
</dbReference>
<dbReference type="SUPFAM" id="SSF53335">
    <property type="entry name" value="S-adenosyl-L-methionine-dependent methyltransferases"/>
    <property type="match status" value="1"/>
</dbReference>
<keyword evidence="2" id="KW-0808">Transferase</keyword>
<dbReference type="GO" id="GO:0008168">
    <property type="term" value="F:methyltransferase activity"/>
    <property type="evidence" value="ECO:0007669"/>
    <property type="project" value="UniProtKB-KW"/>
</dbReference>
<name>A0ABQ2HHN2_9MICO</name>
<dbReference type="Proteomes" id="UP000623461">
    <property type="component" value="Unassembled WGS sequence"/>
</dbReference>
<comment type="caution">
    <text evidence="5">The sequence shown here is derived from an EMBL/GenBank/DDBJ whole genome shotgun (WGS) entry which is preliminary data.</text>
</comment>
<dbReference type="GO" id="GO:0032259">
    <property type="term" value="P:methylation"/>
    <property type="evidence" value="ECO:0007669"/>
    <property type="project" value="UniProtKB-KW"/>
</dbReference>
<organism evidence="5 6">
    <name type="scientific">Terrabacter tumescens</name>
    <dbReference type="NCBI Taxonomy" id="60443"/>
    <lineage>
        <taxon>Bacteria</taxon>
        <taxon>Bacillati</taxon>
        <taxon>Actinomycetota</taxon>
        <taxon>Actinomycetes</taxon>
        <taxon>Micrococcales</taxon>
        <taxon>Intrasporangiaceae</taxon>
        <taxon>Terrabacter</taxon>
    </lineage>
</organism>
<dbReference type="PANTHER" id="PTHR43464:SF19">
    <property type="entry name" value="UBIQUINONE BIOSYNTHESIS O-METHYLTRANSFERASE, MITOCHONDRIAL"/>
    <property type="match status" value="1"/>
</dbReference>
<evidence type="ECO:0000256" key="2">
    <source>
        <dbReference type="ARBA" id="ARBA00022679"/>
    </source>
</evidence>
<evidence type="ECO:0000313" key="5">
    <source>
        <dbReference type="EMBL" id="GGM82100.1"/>
    </source>
</evidence>
<keyword evidence="3" id="KW-0949">S-adenosyl-L-methionine</keyword>
<keyword evidence="1 5" id="KW-0489">Methyltransferase</keyword>
<evidence type="ECO:0000313" key="6">
    <source>
        <dbReference type="Proteomes" id="UP000623461"/>
    </source>
</evidence>
<sequence>MTDTAYTIPSTPDASGALGAADYDHFAATYAAANDTSLFNAWYARPEMLRLSGDVTGKRVLDAGCGHGPLMADLRERGADVVGFDLSPAMVDIARERLGSDADVRVADLSEPLPYDDDVFDVVTCSLALHYVQDWAPALAELRRVLRPGGHLVISIIHPFVYAFCYQDQDYFALTRYSEDHEHDGASFTLTYWHRPLQDVFDAFLDAGLVITTVTEPAAVPETPTELLPPTGRRFICFLFFALESP</sequence>
<feature type="domain" description="Methyltransferase type 11" evidence="4">
    <location>
        <begin position="61"/>
        <end position="154"/>
    </location>
</feature>
<dbReference type="RefSeq" id="WP_052358160.1">
    <property type="nucleotide sequence ID" value="NZ_BMNZ01000001.1"/>
</dbReference>